<proteinExistence type="predicted"/>
<gene>
    <name evidence="3" type="ORF">ABLV49_18630</name>
</gene>
<dbReference type="PROSITE" id="PS50983">
    <property type="entry name" value="FE_B12_PBP"/>
    <property type="match status" value="1"/>
</dbReference>
<evidence type="ECO:0000256" key="1">
    <source>
        <dbReference type="SAM" id="SignalP"/>
    </source>
</evidence>
<dbReference type="InterPro" id="IPR050902">
    <property type="entry name" value="ABC_Transporter_SBP"/>
</dbReference>
<protein>
    <submittedName>
        <fullName evidence="3">ABC transporter substrate-binding protein</fullName>
    </submittedName>
</protein>
<accession>A0AAU7LQB9</accession>
<dbReference type="InterPro" id="IPR002491">
    <property type="entry name" value="ABC_transptr_periplasmic_BD"/>
</dbReference>
<evidence type="ECO:0000259" key="2">
    <source>
        <dbReference type="PROSITE" id="PS50983"/>
    </source>
</evidence>
<dbReference type="SUPFAM" id="SSF53807">
    <property type="entry name" value="Helical backbone' metal receptor"/>
    <property type="match status" value="1"/>
</dbReference>
<dbReference type="AlphaFoldDB" id="A0AAU7LQB9"/>
<reference evidence="3" key="1">
    <citation type="submission" date="2024-05" db="EMBL/GenBank/DDBJ databases">
        <authorList>
            <person name="Bunk B."/>
            <person name="Swiderski J."/>
            <person name="Sproer C."/>
            <person name="Thiel V."/>
        </authorList>
    </citation>
    <scope>NUCLEOTIDE SEQUENCE</scope>
    <source>
        <strain evidence="3">DSM 17735</strain>
    </source>
</reference>
<organism evidence="3">
    <name type="scientific">Polaromonas hydrogenivorans</name>
    <dbReference type="NCBI Taxonomy" id="335476"/>
    <lineage>
        <taxon>Bacteria</taxon>
        <taxon>Pseudomonadati</taxon>
        <taxon>Pseudomonadota</taxon>
        <taxon>Betaproteobacteria</taxon>
        <taxon>Burkholderiales</taxon>
        <taxon>Comamonadaceae</taxon>
        <taxon>Polaromonas</taxon>
    </lineage>
</organism>
<dbReference type="PANTHER" id="PTHR30535">
    <property type="entry name" value="VITAMIN B12-BINDING PROTEIN"/>
    <property type="match status" value="1"/>
</dbReference>
<dbReference type="Pfam" id="PF01497">
    <property type="entry name" value="Peripla_BP_2"/>
    <property type="match status" value="1"/>
</dbReference>
<dbReference type="Gene3D" id="3.40.50.1980">
    <property type="entry name" value="Nitrogenase molybdenum iron protein domain"/>
    <property type="match status" value="2"/>
</dbReference>
<name>A0AAU7LQB9_9BURK</name>
<feature type="signal peptide" evidence="1">
    <location>
        <begin position="1"/>
        <end position="25"/>
    </location>
</feature>
<feature type="chain" id="PRO_5043694701" evidence="1">
    <location>
        <begin position="26"/>
        <end position="385"/>
    </location>
</feature>
<sequence length="385" mass="41678">MKNTRRLMLAGLGLAWSLLAGQAQAADGLVTDLAARTVRLPASSERILLGEGRLIPALAILEREDVSRRIVGMPGDFEQLDPAGYAQYAQRFPRLRTVARTGRTTAESFSVEKAIALKPDVAIFGLEGHGPSPNDRETLARLSAAGIVVVFVDFRKEPLQNTARSMEIMGRVLRRDKEAAAFVAEYTAQLARVTRKLATLKTPGPTVFLENRVGLGEECCATMSNGLMGRLLDAAGGVNMAKGLVPGAFGMLSLEQLVSRPPDVYIGTAIGSPETAARMPMRIVLGAGVDAKTAQDSLARAVQRKGIATLPAVRQGRAHAVWHHFYNSPFNVVAVQVLAKWLHPELFRDLEPQQTLAMFYQRFQPVPLSGQYWTTLAPAAATASR</sequence>
<dbReference type="PANTHER" id="PTHR30535:SF34">
    <property type="entry name" value="MOLYBDATE-BINDING PROTEIN MOLA"/>
    <property type="match status" value="1"/>
</dbReference>
<evidence type="ECO:0000313" key="3">
    <source>
        <dbReference type="EMBL" id="XBP69867.1"/>
    </source>
</evidence>
<feature type="domain" description="Fe/B12 periplasmic-binding" evidence="2">
    <location>
        <begin position="46"/>
        <end position="350"/>
    </location>
</feature>
<dbReference type="RefSeq" id="WP_349278788.1">
    <property type="nucleotide sequence ID" value="NZ_CBCSCU010000026.1"/>
</dbReference>
<keyword evidence="1" id="KW-0732">Signal</keyword>
<dbReference type="EMBL" id="CP157675">
    <property type="protein sequence ID" value="XBP69867.1"/>
    <property type="molecule type" value="Genomic_DNA"/>
</dbReference>